<feature type="domain" description="CCHC-type" evidence="3">
    <location>
        <begin position="206"/>
        <end position="221"/>
    </location>
</feature>
<dbReference type="PROSITE" id="PS50158">
    <property type="entry name" value="ZF_CCHC"/>
    <property type="match status" value="1"/>
</dbReference>
<dbReference type="GO" id="GO:0008270">
    <property type="term" value="F:zinc ion binding"/>
    <property type="evidence" value="ECO:0007669"/>
    <property type="project" value="UniProtKB-KW"/>
</dbReference>
<dbReference type="SUPFAM" id="SSF57756">
    <property type="entry name" value="Retrovirus zinc finger-like domains"/>
    <property type="match status" value="1"/>
</dbReference>
<evidence type="ECO:0000313" key="5">
    <source>
        <dbReference type="Proteomes" id="UP000596742"/>
    </source>
</evidence>
<reference evidence="4" key="1">
    <citation type="submission" date="2018-11" db="EMBL/GenBank/DDBJ databases">
        <authorList>
            <person name="Alioto T."/>
            <person name="Alioto T."/>
        </authorList>
    </citation>
    <scope>NUCLEOTIDE SEQUENCE</scope>
</reference>
<dbReference type="EMBL" id="UYJE01004567">
    <property type="protein sequence ID" value="VDI29203.1"/>
    <property type="molecule type" value="Genomic_DNA"/>
</dbReference>
<dbReference type="SMART" id="SM00343">
    <property type="entry name" value="ZnF_C2HC"/>
    <property type="match status" value="1"/>
</dbReference>
<keyword evidence="1" id="KW-0862">Zinc</keyword>
<dbReference type="Pfam" id="PF00098">
    <property type="entry name" value="zf-CCHC"/>
    <property type="match status" value="1"/>
</dbReference>
<accession>A0A8B6E542</accession>
<name>A0A8B6E542_MYTGA</name>
<dbReference type="SUPFAM" id="SSF56672">
    <property type="entry name" value="DNA/RNA polymerases"/>
    <property type="match status" value="1"/>
</dbReference>
<proteinExistence type="predicted"/>
<dbReference type="InterPro" id="IPR001878">
    <property type="entry name" value="Znf_CCHC"/>
</dbReference>
<dbReference type="PANTHER" id="PTHR33050:SF7">
    <property type="entry name" value="RIBONUCLEASE H"/>
    <property type="match status" value="1"/>
</dbReference>
<feature type="region of interest" description="Disordered" evidence="2">
    <location>
        <begin position="149"/>
        <end position="197"/>
    </location>
</feature>
<keyword evidence="5" id="KW-1185">Reference proteome</keyword>
<keyword evidence="1" id="KW-0479">Metal-binding</keyword>
<dbReference type="InterPro" id="IPR052055">
    <property type="entry name" value="Hepadnavirus_pol/RT"/>
</dbReference>
<dbReference type="OrthoDB" id="6380429at2759"/>
<organism evidence="4 5">
    <name type="scientific">Mytilus galloprovincialis</name>
    <name type="common">Mediterranean mussel</name>
    <dbReference type="NCBI Taxonomy" id="29158"/>
    <lineage>
        <taxon>Eukaryota</taxon>
        <taxon>Metazoa</taxon>
        <taxon>Spiralia</taxon>
        <taxon>Lophotrochozoa</taxon>
        <taxon>Mollusca</taxon>
        <taxon>Bivalvia</taxon>
        <taxon>Autobranchia</taxon>
        <taxon>Pteriomorphia</taxon>
        <taxon>Mytilida</taxon>
        <taxon>Mytiloidea</taxon>
        <taxon>Mytilidae</taxon>
        <taxon>Mytilinae</taxon>
        <taxon>Mytilus</taxon>
    </lineage>
</organism>
<evidence type="ECO:0000313" key="4">
    <source>
        <dbReference type="EMBL" id="VDI29203.1"/>
    </source>
</evidence>
<dbReference type="Gene3D" id="4.10.60.10">
    <property type="entry name" value="Zinc finger, CCHC-type"/>
    <property type="match status" value="1"/>
</dbReference>
<keyword evidence="1" id="KW-0863">Zinc-finger</keyword>
<dbReference type="PANTHER" id="PTHR33050">
    <property type="entry name" value="REVERSE TRANSCRIPTASE DOMAIN-CONTAINING PROTEIN"/>
    <property type="match status" value="1"/>
</dbReference>
<dbReference type="InterPro" id="IPR036875">
    <property type="entry name" value="Znf_CCHC_sf"/>
</dbReference>
<evidence type="ECO:0000259" key="3">
    <source>
        <dbReference type="PROSITE" id="PS50158"/>
    </source>
</evidence>
<evidence type="ECO:0000256" key="1">
    <source>
        <dbReference type="PROSITE-ProRule" id="PRU00047"/>
    </source>
</evidence>
<dbReference type="InterPro" id="IPR043502">
    <property type="entry name" value="DNA/RNA_pol_sf"/>
</dbReference>
<evidence type="ECO:0000256" key="2">
    <source>
        <dbReference type="SAM" id="MobiDB-lite"/>
    </source>
</evidence>
<dbReference type="AlphaFoldDB" id="A0A8B6E542"/>
<dbReference type="GO" id="GO:0003676">
    <property type="term" value="F:nucleic acid binding"/>
    <property type="evidence" value="ECO:0007669"/>
    <property type="project" value="InterPro"/>
</dbReference>
<gene>
    <name evidence="4" type="ORF">MGAL_10B054875</name>
</gene>
<sequence>MDANIREIIQAEVQSAILGTQDKLLNSFTSLLDTRLNGFQQNIQDNQKALSDSQLAKIDETMTETLKFRKRGNEEQYKHNKKVFVKVLEASSQLESENLNNDNIQTAKRKIYEGMEMIKSRQKLIKLADSSDAGWRVVDEYTTNPLAEDSEDEKRIYKAQSRADSKIKKEKAKRKTDTRPAPYKTKSLAPENPIPVNTNKMFRPGRCFNCSETGHWRRECPHATVQHTNKISTNMFLCNVSSSSSTPLYTKQTLRNTTFLSNTHTTINSNRVHSGISPVGSLLENVNNWTKIGANEHVISVIQKGYVIPFLTIPESVVLENNKSACNNKIFVAQEIEKLLKKGCISKVNEQPHVINPLTVANNGSKLRLVLDARHINPHLFKFRHKYEDAVTARQMFNKEDYIFSYDLKSAYHHIRIAHSDTTYLGFKWGECIAVSGDLARLRSRFMYDCILTRECCWNSSVVFSLEAVNECRFWLDNIEKINEIGSQLCQLTYNEVQDFHVFCDASETGFGGHLTTGSEDEPIEIYGSWSSTERVKSSTWRELESVKRGFKKSCDKIARCDY</sequence>
<feature type="compositionally biased region" description="Basic and acidic residues" evidence="2">
    <location>
        <begin position="152"/>
        <end position="167"/>
    </location>
</feature>
<protein>
    <recommendedName>
        <fullName evidence="3">CCHC-type domain-containing protein</fullName>
    </recommendedName>
</protein>
<dbReference type="Proteomes" id="UP000596742">
    <property type="component" value="Unassembled WGS sequence"/>
</dbReference>
<dbReference type="Gene3D" id="3.10.10.10">
    <property type="entry name" value="HIV Type 1 Reverse Transcriptase, subunit A, domain 1"/>
    <property type="match status" value="1"/>
</dbReference>
<comment type="caution">
    <text evidence="4">The sequence shown here is derived from an EMBL/GenBank/DDBJ whole genome shotgun (WGS) entry which is preliminary data.</text>
</comment>